<evidence type="ECO:0000313" key="3">
    <source>
        <dbReference type="Proteomes" id="UP000276133"/>
    </source>
</evidence>
<proteinExistence type="inferred from homology"/>
<dbReference type="SUPFAM" id="SSF48371">
    <property type="entry name" value="ARM repeat"/>
    <property type="match status" value="1"/>
</dbReference>
<dbReference type="Pfam" id="PF05536">
    <property type="entry name" value="Neurochondrin"/>
    <property type="match status" value="1"/>
</dbReference>
<evidence type="ECO:0000313" key="2">
    <source>
        <dbReference type="EMBL" id="RNA12963.1"/>
    </source>
</evidence>
<dbReference type="PANTHER" id="PTHR13109:SF7">
    <property type="entry name" value="NEUROCHONDRIN"/>
    <property type="match status" value="1"/>
</dbReference>
<dbReference type="AlphaFoldDB" id="A0A3M7QNU6"/>
<comment type="similarity">
    <text evidence="1">Belongs to the neurochondrin family.</text>
</comment>
<keyword evidence="3" id="KW-1185">Reference proteome</keyword>
<dbReference type="Proteomes" id="UP000276133">
    <property type="component" value="Unassembled WGS sequence"/>
</dbReference>
<reference evidence="2 3" key="1">
    <citation type="journal article" date="2018" name="Sci. Rep.">
        <title>Genomic signatures of local adaptation to the degree of environmental predictability in rotifers.</title>
        <authorList>
            <person name="Franch-Gras L."/>
            <person name="Hahn C."/>
            <person name="Garcia-Roger E.M."/>
            <person name="Carmona M.J."/>
            <person name="Serra M."/>
            <person name="Gomez A."/>
        </authorList>
    </citation>
    <scope>NUCLEOTIDE SEQUENCE [LARGE SCALE GENOMIC DNA]</scope>
    <source>
        <strain evidence="2">HYR1</strain>
    </source>
</reference>
<sequence length="514" mass="59458">MNLDYLINSLQSAENDNKKFALLLILSELFKSHKLDESIKTDENLNIRLFESIDPHFLARLITTKQLVNDSPIQYKQVGLSILTQFLDFPELITNPVLLTKIDSIFEIIKSDFADSDFLKLDAYKLLYRLSEICPEFLYQNGLIEIIINDILLNEKYSSQELRVIYDFDLEDEKNFQIVSCKILSNLIQDMQRKAKEEKVLLGKTCEKVEESFKKLLNCAVSVQSDDLLIVSVMSILSDVFKSKVKPLVQEQAFLVLSNFVSLYDFEPVYMKDRSFFYLLIHLLCIQLSLSLHKSYETNELSVDQELMNKMSVYYGLLEQVIKILSTASPFDTNDSEEDCSDSEEKEAEPEFGKVIKIVVEALEAISLFIKDNIGGDFSQMDDNSLLLLASSIRVLLCWMTHESLLEDEILDLIPRMIEFSEYLESKGFELNVSQFVSAGLKRLLSDKKHILEFKLSNPKYKDDMVKIESESMEIKEQIDSIQSPSLIRFDFFLLFLNIITKRTICLFKFFNLC</sequence>
<gene>
    <name evidence="2" type="ORF">BpHYR1_052465</name>
</gene>
<name>A0A3M7QNU6_BRAPC</name>
<dbReference type="EMBL" id="REGN01005545">
    <property type="protein sequence ID" value="RNA12963.1"/>
    <property type="molecule type" value="Genomic_DNA"/>
</dbReference>
<evidence type="ECO:0000256" key="1">
    <source>
        <dbReference type="ARBA" id="ARBA00006927"/>
    </source>
</evidence>
<dbReference type="GO" id="GO:0031175">
    <property type="term" value="P:neuron projection development"/>
    <property type="evidence" value="ECO:0007669"/>
    <property type="project" value="TreeGrafter"/>
</dbReference>
<protein>
    <submittedName>
        <fullName evidence="2">Neurochondrin-like protein</fullName>
    </submittedName>
</protein>
<dbReference type="GO" id="GO:0030425">
    <property type="term" value="C:dendrite"/>
    <property type="evidence" value="ECO:0007669"/>
    <property type="project" value="TreeGrafter"/>
</dbReference>
<dbReference type="InterPro" id="IPR016024">
    <property type="entry name" value="ARM-type_fold"/>
</dbReference>
<dbReference type="GO" id="GO:0048168">
    <property type="term" value="P:regulation of neuronal synaptic plasticity"/>
    <property type="evidence" value="ECO:0007669"/>
    <property type="project" value="TreeGrafter"/>
</dbReference>
<accession>A0A3M7QNU6</accession>
<dbReference type="STRING" id="10195.A0A3M7QNU6"/>
<dbReference type="PANTHER" id="PTHR13109">
    <property type="entry name" value="NEUROCHONDRIN"/>
    <property type="match status" value="1"/>
</dbReference>
<dbReference type="InterPro" id="IPR008709">
    <property type="entry name" value="Neurochondrin"/>
</dbReference>
<organism evidence="2 3">
    <name type="scientific">Brachionus plicatilis</name>
    <name type="common">Marine rotifer</name>
    <name type="synonym">Brachionus muelleri</name>
    <dbReference type="NCBI Taxonomy" id="10195"/>
    <lineage>
        <taxon>Eukaryota</taxon>
        <taxon>Metazoa</taxon>
        <taxon>Spiralia</taxon>
        <taxon>Gnathifera</taxon>
        <taxon>Rotifera</taxon>
        <taxon>Eurotatoria</taxon>
        <taxon>Monogononta</taxon>
        <taxon>Pseudotrocha</taxon>
        <taxon>Ploima</taxon>
        <taxon>Brachionidae</taxon>
        <taxon>Brachionus</taxon>
    </lineage>
</organism>
<comment type="caution">
    <text evidence="2">The sequence shown here is derived from an EMBL/GenBank/DDBJ whole genome shotgun (WGS) entry which is preliminary data.</text>
</comment>
<dbReference type="OrthoDB" id="8186546at2759"/>